<dbReference type="Gene3D" id="3.40.50.970">
    <property type="match status" value="1"/>
</dbReference>
<dbReference type="PANTHER" id="PTHR43195:SF4">
    <property type="entry name" value="TRANSKETOLASE-LIKE PROTEIN 2"/>
    <property type="match status" value="1"/>
</dbReference>
<accession>A0A8W4FCX1</accession>
<evidence type="ECO:0000313" key="3">
    <source>
        <dbReference type="Ensembl" id="ENSSSCP00000077166.1"/>
    </source>
</evidence>
<reference evidence="3" key="3">
    <citation type="submission" date="2025-09" db="UniProtKB">
        <authorList>
            <consortium name="Ensembl"/>
        </authorList>
    </citation>
    <scope>IDENTIFICATION</scope>
</reference>
<dbReference type="GO" id="GO:0016740">
    <property type="term" value="F:transferase activity"/>
    <property type="evidence" value="ECO:0007669"/>
    <property type="project" value="UniProtKB-KW"/>
</dbReference>
<dbReference type="SUPFAM" id="SSF52518">
    <property type="entry name" value="Thiamin diphosphate-binding fold (THDP-binding)"/>
    <property type="match status" value="1"/>
</dbReference>
<dbReference type="GeneTree" id="ENSGT00940000161969"/>
<dbReference type="AlphaFoldDB" id="A0A8W4FCX1"/>
<keyword evidence="1" id="KW-0808">Transferase</keyword>
<evidence type="ECO:0000256" key="1">
    <source>
        <dbReference type="ARBA" id="ARBA00022679"/>
    </source>
</evidence>
<dbReference type="Ensembl" id="ENSSSCT00000097439.1">
    <property type="protein sequence ID" value="ENSSSCP00000077166.1"/>
    <property type="gene ID" value="ENSSSCG00000026079.4"/>
</dbReference>
<reference evidence="3" key="2">
    <citation type="submission" date="2025-08" db="UniProtKB">
        <authorList>
            <consortium name="Ensembl"/>
        </authorList>
    </citation>
    <scope>IDENTIFICATION</scope>
</reference>
<reference evidence="3" key="1">
    <citation type="journal article" date="2020" name="Gigascience">
        <title>An improved pig reference genome sequence to enable pig genetics and genomics research.</title>
        <authorList>
            <person name="Warr A."/>
            <person name="Affara N."/>
            <person name="Aken B."/>
            <person name="Beiki H."/>
            <person name="Bickhart D.M."/>
            <person name="Billis K."/>
            <person name="Chow W."/>
            <person name="Eory L."/>
            <person name="Finlayson H.A."/>
            <person name="Flicek P."/>
            <person name="Giron C.G."/>
            <person name="Griffin D.K."/>
            <person name="Hall R."/>
            <person name="Hannum G."/>
            <person name="Hourlier T."/>
            <person name="Howe K."/>
            <person name="Hume D.A."/>
            <person name="Izuogu O."/>
            <person name="Kim K."/>
            <person name="Koren S."/>
            <person name="Liu H."/>
            <person name="Manchanda N."/>
            <person name="Martin F.J."/>
            <person name="Nonneman D.J."/>
            <person name="O'Connor R.E."/>
            <person name="Phillippy A.M."/>
            <person name="Rohrer G.A."/>
            <person name="Rosen B.D."/>
            <person name="Rund L.A."/>
            <person name="Sargent C.A."/>
            <person name="Schook L.B."/>
            <person name="Schroeder S.G."/>
            <person name="Schwartz A.S."/>
            <person name="Skinner B.M."/>
            <person name="Talbot R."/>
            <person name="Tseng E."/>
            <person name="Tuggle C.K."/>
            <person name="Watson M."/>
            <person name="Smith T.P.L."/>
            <person name="Archibald A.L."/>
        </authorList>
    </citation>
    <scope>NUCLEOTIDE SEQUENCE [LARGE SCALE GENOMIC DNA]</scope>
    <source>
        <strain evidence="3">Duroc</strain>
    </source>
</reference>
<dbReference type="Proteomes" id="UP000008227">
    <property type="component" value="Chromosome 8"/>
</dbReference>
<keyword evidence="2" id="KW-0786">Thiamine pyrophosphate</keyword>
<dbReference type="PANTHER" id="PTHR43195">
    <property type="entry name" value="TRANSKETOLASE"/>
    <property type="match status" value="1"/>
</dbReference>
<evidence type="ECO:0000313" key="4">
    <source>
        <dbReference type="Proteomes" id="UP000008227"/>
    </source>
</evidence>
<keyword evidence="4" id="KW-1185">Reference proteome</keyword>
<name>A0A8W4FCX1_PIG</name>
<dbReference type="InterPro" id="IPR051424">
    <property type="entry name" value="Transketolase-like"/>
</dbReference>
<organism evidence="3 4">
    <name type="scientific">Sus scrofa</name>
    <name type="common">Pig</name>
    <dbReference type="NCBI Taxonomy" id="9823"/>
    <lineage>
        <taxon>Eukaryota</taxon>
        <taxon>Metazoa</taxon>
        <taxon>Chordata</taxon>
        <taxon>Craniata</taxon>
        <taxon>Vertebrata</taxon>
        <taxon>Euteleostomi</taxon>
        <taxon>Mammalia</taxon>
        <taxon>Eutheria</taxon>
        <taxon>Laurasiatheria</taxon>
        <taxon>Artiodactyla</taxon>
        <taxon>Suina</taxon>
        <taxon>Suidae</taxon>
        <taxon>Sus</taxon>
    </lineage>
</organism>
<dbReference type="InterPro" id="IPR029061">
    <property type="entry name" value="THDP-binding"/>
</dbReference>
<protein>
    <submittedName>
        <fullName evidence="3">Transketolase like 2</fullName>
    </submittedName>
</protein>
<sequence length="153" mass="16909">PVEAEPGRASAMASDAVLDTATAQVLQDVANRLHIHCIRCCSAAEIMSVLYFHTMKYRQMEPRHPDNDRFILSKEGHPTPRLSFVDVATGSLGQGLGAACGMAFTGKYLDRDQKLQLFTPPKKISRLDRPRLSEAVLMTKSQLLELALPCMKP</sequence>
<evidence type="ECO:0000256" key="2">
    <source>
        <dbReference type="ARBA" id="ARBA00023052"/>
    </source>
</evidence>
<gene>
    <name evidence="3" type="primary">TKTL2</name>
</gene>
<proteinExistence type="predicted"/>